<dbReference type="InParanoid" id="A0A6I8TYE9"/>
<keyword evidence="6" id="KW-0804">Transcription</keyword>
<dbReference type="PANTHER" id="PTHR46481:SF10">
    <property type="entry name" value="ZINC FINGER BED DOMAIN-CONTAINING PROTEIN 39"/>
    <property type="match status" value="1"/>
</dbReference>
<evidence type="ECO:0000313" key="9">
    <source>
        <dbReference type="Proteomes" id="UP000008820"/>
    </source>
</evidence>
<evidence type="ECO:0000313" key="8">
    <source>
        <dbReference type="EnsemblMetazoa" id="AAEL020146-PA"/>
    </source>
</evidence>
<keyword evidence="7" id="KW-0539">Nucleus</keyword>
<dbReference type="InterPro" id="IPR052035">
    <property type="entry name" value="ZnF_BED_domain_contain"/>
</dbReference>
<keyword evidence="9" id="KW-1185">Reference proteome</keyword>
<evidence type="ECO:0000256" key="7">
    <source>
        <dbReference type="ARBA" id="ARBA00023242"/>
    </source>
</evidence>
<protein>
    <submittedName>
        <fullName evidence="8">Uncharacterized protein</fullName>
    </submittedName>
</protein>
<dbReference type="EnsemblMetazoa" id="AAEL020146-RA">
    <property type="protein sequence ID" value="AAEL020146-PA"/>
    <property type="gene ID" value="AAEL020146"/>
</dbReference>
<dbReference type="InterPro" id="IPR003656">
    <property type="entry name" value="Znf_BED"/>
</dbReference>
<dbReference type="Gene3D" id="1.10.10.1070">
    <property type="entry name" value="Zinc finger, BED domain-containing"/>
    <property type="match status" value="1"/>
</dbReference>
<dbReference type="Proteomes" id="UP000008820">
    <property type="component" value="Chromosome 3"/>
</dbReference>
<sequence>MSEVWKYSLKQSTSFAKCQICKEEVPRRGHTTNLMVHLKKHPNKEKALENVLRHQESVPVAGRSACSIKTQKSLEHFLKETEVWADHGTKTNEIDDAIAFMVIRDYQPVSIVEDEGFVNLLKLLAPKYRIPQRRVITRIIGEKYEKVAKKTKDAIVIWE</sequence>
<gene>
    <name evidence="8" type="primary">110677634</name>
</gene>
<proteinExistence type="predicted"/>
<dbReference type="SUPFAM" id="SSF140996">
    <property type="entry name" value="Hermes dimerisation domain"/>
    <property type="match status" value="1"/>
</dbReference>
<dbReference type="InterPro" id="IPR036236">
    <property type="entry name" value="Znf_C2H2_sf"/>
</dbReference>
<reference evidence="8 9" key="1">
    <citation type="submission" date="2017-06" db="EMBL/GenBank/DDBJ databases">
        <title>Aedes aegypti genome working group (AGWG) sequencing and assembly.</title>
        <authorList>
            <consortium name="Aedes aegypti Genome Working Group (AGWG)"/>
            <person name="Matthews B.J."/>
        </authorList>
    </citation>
    <scope>NUCLEOTIDE SEQUENCE [LARGE SCALE GENOMIC DNA]</scope>
    <source>
        <strain evidence="8 9">LVP_AGWG</strain>
    </source>
</reference>
<evidence type="ECO:0000256" key="2">
    <source>
        <dbReference type="ARBA" id="ARBA00022723"/>
    </source>
</evidence>
<dbReference type="GO" id="GO:0009791">
    <property type="term" value="P:post-embryonic development"/>
    <property type="evidence" value="ECO:0007669"/>
    <property type="project" value="UniProtKB-ARBA"/>
</dbReference>
<evidence type="ECO:0000256" key="3">
    <source>
        <dbReference type="ARBA" id="ARBA00022771"/>
    </source>
</evidence>
<dbReference type="PROSITE" id="PS50808">
    <property type="entry name" value="ZF_BED"/>
    <property type="match status" value="1"/>
</dbReference>
<name>A0A6I8TYE9_AEDAE</name>
<dbReference type="GO" id="GO:0005634">
    <property type="term" value="C:nucleus"/>
    <property type="evidence" value="ECO:0007669"/>
    <property type="project" value="UniProtKB-SubCell"/>
</dbReference>
<dbReference type="SUPFAM" id="SSF57667">
    <property type="entry name" value="beta-beta-alpha zinc fingers"/>
    <property type="match status" value="1"/>
</dbReference>
<accession>A0A6I8TYE9</accession>
<evidence type="ECO:0000256" key="5">
    <source>
        <dbReference type="ARBA" id="ARBA00023015"/>
    </source>
</evidence>
<keyword evidence="4" id="KW-0862">Zinc</keyword>
<organism evidence="8 9">
    <name type="scientific">Aedes aegypti</name>
    <name type="common">Yellowfever mosquito</name>
    <name type="synonym">Culex aegypti</name>
    <dbReference type="NCBI Taxonomy" id="7159"/>
    <lineage>
        <taxon>Eukaryota</taxon>
        <taxon>Metazoa</taxon>
        <taxon>Ecdysozoa</taxon>
        <taxon>Arthropoda</taxon>
        <taxon>Hexapoda</taxon>
        <taxon>Insecta</taxon>
        <taxon>Pterygota</taxon>
        <taxon>Neoptera</taxon>
        <taxon>Endopterygota</taxon>
        <taxon>Diptera</taxon>
        <taxon>Nematocera</taxon>
        <taxon>Culicoidea</taxon>
        <taxon>Culicidae</taxon>
        <taxon>Culicinae</taxon>
        <taxon>Aedini</taxon>
        <taxon>Aedes</taxon>
        <taxon>Stegomyia</taxon>
    </lineage>
</organism>
<dbReference type="SMART" id="SM00614">
    <property type="entry name" value="ZnF_BED"/>
    <property type="match status" value="1"/>
</dbReference>
<dbReference type="GO" id="GO:0008270">
    <property type="term" value="F:zinc ion binding"/>
    <property type="evidence" value="ECO:0007669"/>
    <property type="project" value="UniProtKB-KW"/>
</dbReference>
<dbReference type="GO" id="GO:0003677">
    <property type="term" value="F:DNA binding"/>
    <property type="evidence" value="ECO:0007669"/>
    <property type="project" value="InterPro"/>
</dbReference>
<keyword evidence="3" id="KW-0863">Zinc-finger</keyword>
<evidence type="ECO:0000256" key="6">
    <source>
        <dbReference type="ARBA" id="ARBA00023163"/>
    </source>
</evidence>
<keyword evidence="2" id="KW-0479">Metal-binding</keyword>
<keyword evidence="5" id="KW-0805">Transcription regulation</keyword>
<dbReference type="Pfam" id="PF02892">
    <property type="entry name" value="zf-BED"/>
    <property type="match status" value="1"/>
</dbReference>
<evidence type="ECO:0000256" key="1">
    <source>
        <dbReference type="ARBA" id="ARBA00004123"/>
    </source>
</evidence>
<evidence type="ECO:0000256" key="4">
    <source>
        <dbReference type="ARBA" id="ARBA00022833"/>
    </source>
</evidence>
<reference evidence="8" key="2">
    <citation type="submission" date="2020-05" db="UniProtKB">
        <authorList>
            <consortium name="EnsemblMetazoa"/>
        </authorList>
    </citation>
    <scope>IDENTIFICATION</scope>
    <source>
        <strain evidence="8">LVP_AGWG</strain>
    </source>
</reference>
<comment type="subcellular location">
    <subcellularLocation>
        <location evidence="1">Nucleus</location>
    </subcellularLocation>
</comment>
<dbReference type="AlphaFoldDB" id="A0A6I8TYE9"/>
<dbReference type="OrthoDB" id="10043784at2759"/>
<dbReference type="PANTHER" id="PTHR46481">
    <property type="entry name" value="ZINC FINGER BED DOMAIN-CONTAINING PROTEIN 4"/>
    <property type="match status" value="1"/>
</dbReference>